<accession>A0A0K8MJ11</accession>
<evidence type="ECO:0000256" key="4">
    <source>
        <dbReference type="ARBA" id="ARBA00023125"/>
    </source>
</evidence>
<dbReference type="SUPFAM" id="SSF52172">
    <property type="entry name" value="CheY-like"/>
    <property type="match status" value="1"/>
</dbReference>
<evidence type="ECO:0000256" key="1">
    <source>
        <dbReference type="ARBA" id="ARBA00022553"/>
    </source>
</evidence>
<feature type="DNA-binding region" description="OmpR/PhoB-type" evidence="7">
    <location>
        <begin position="130"/>
        <end position="229"/>
    </location>
</feature>
<dbReference type="Pfam" id="PF00486">
    <property type="entry name" value="Trans_reg_C"/>
    <property type="match status" value="1"/>
</dbReference>
<dbReference type="InterPro" id="IPR011006">
    <property type="entry name" value="CheY-like_superfamily"/>
</dbReference>
<dbReference type="SMART" id="SM00448">
    <property type="entry name" value="REC"/>
    <property type="match status" value="1"/>
</dbReference>
<feature type="domain" description="Response regulatory" evidence="8">
    <location>
        <begin position="4"/>
        <end position="118"/>
    </location>
</feature>
<gene>
    <name evidence="10" type="ORF">FFIC_285660</name>
</gene>
<dbReference type="PANTHER" id="PTHR48111">
    <property type="entry name" value="REGULATOR OF RPOS"/>
    <property type="match status" value="1"/>
</dbReference>
<evidence type="ECO:0000256" key="3">
    <source>
        <dbReference type="ARBA" id="ARBA00023015"/>
    </source>
</evidence>
<dbReference type="SMART" id="SM00862">
    <property type="entry name" value="Trans_reg_C"/>
    <property type="match status" value="1"/>
</dbReference>
<dbReference type="GO" id="GO:0000976">
    <property type="term" value="F:transcription cis-regulatory region binding"/>
    <property type="evidence" value="ECO:0007669"/>
    <property type="project" value="TreeGrafter"/>
</dbReference>
<protein>
    <submittedName>
        <fullName evidence="10">OmpR family DNA-binding response regulator</fullName>
    </submittedName>
</protein>
<keyword evidence="3" id="KW-0805">Transcription regulation</keyword>
<keyword evidence="1 6" id="KW-0597">Phosphoprotein</keyword>
<dbReference type="SUPFAM" id="SSF46894">
    <property type="entry name" value="C-terminal effector domain of the bipartite response regulators"/>
    <property type="match status" value="1"/>
</dbReference>
<dbReference type="InterPro" id="IPR001789">
    <property type="entry name" value="Sig_transdc_resp-reg_receiver"/>
</dbReference>
<dbReference type="RefSeq" id="WP_061993832.1">
    <property type="nucleotide sequence ID" value="NZ_DF968005.1"/>
</dbReference>
<dbReference type="GO" id="GO:0000156">
    <property type="term" value="F:phosphorelay response regulator activity"/>
    <property type="evidence" value="ECO:0007669"/>
    <property type="project" value="TreeGrafter"/>
</dbReference>
<keyword evidence="2" id="KW-0902">Two-component regulatory system</keyword>
<dbReference type="Proteomes" id="UP000253891">
    <property type="component" value="Unassembled WGS sequence"/>
</dbReference>
<name>A0A0K8MJ11_9LACO</name>
<dbReference type="CDD" id="cd00383">
    <property type="entry name" value="trans_reg_C"/>
    <property type="match status" value="1"/>
</dbReference>
<dbReference type="STRING" id="157463.GCA_001047075_01428"/>
<evidence type="ECO:0000256" key="7">
    <source>
        <dbReference type="PROSITE-ProRule" id="PRU01091"/>
    </source>
</evidence>
<evidence type="ECO:0000256" key="6">
    <source>
        <dbReference type="PROSITE-ProRule" id="PRU00169"/>
    </source>
</evidence>
<dbReference type="Pfam" id="PF00072">
    <property type="entry name" value="Response_reg"/>
    <property type="match status" value="1"/>
</dbReference>
<dbReference type="PROSITE" id="PS50110">
    <property type="entry name" value="RESPONSE_REGULATORY"/>
    <property type="match status" value="1"/>
</dbReference>
<dbReference type="InterPro" id="IPR036388">
    <property type="entry name" value="WH-like_DNA-bd_sf"/>
</dbReference>
<dbReference type="InterPro" id="IPR001867">
    <property type="entry name" value="OmpR/PhoB-type_DNA-bd"/>
</dbReference>
<keyword evidence="11" id="KW-1185">Reference proteome</keyword>
<dbReference type="EMBL" id="DF968005">
    <property type="protein sequence ID" value="GAP00547.1"/>
    <property type="molecule type" value="Genomic_DNA"/>
</dbReference>
<dbReference type="Gene3D" id="1.10.10.10">
    <property type="entry name" value="Winged helix-like DNA-binding domain superfamily/Winged helix DNA-binding domain"/>
    <property type="match status" value="1"/>
</dbReference>
<reference evidence="10 11" key="1">
    <citation type="journal article" date="2015" name="BMC Genomics">
        <title>Comparative genomics of Fructobacillus spp. and Leuconostoc spp. reveals niche-specific evolution of Fructobacillus spp.</title>
        <authorList>
            <person name="Endo A."/>
            <person name="Tanizawa Y."/>
            <person name="Tanaka N."/>
            <person name="Maeno S."/>
            <person name="Kumar H."/>
            <person name="Shiwa Y."/>
            <person name="Okada S."/>
            <person name="Yoshikawa H."/>
            <person name="Dicks L."/>
            <person name="Nakagawa J."/>
            <person name="Arita M."/>
        </authorList>
    </citation>
    <scope>NUCLEOTIDE SEQUENCE [LARGE SCALE GENOMIC DNA]</scope>
    <source>
        <strain evidence="10 11">JCM 12225</strain>
    </source>
</reference>
<evidence type="ECO:0000313" key="10">
    <source>
        <dbReference type="EMBL" id="GAP00547.1"/>
    </source>
</evidence>
<evidence type="ECO:0000259" key="8">
    <source>
        <dbReference type="PROSITE" id="PS50110"/>
    </source>
</evidence>
<evidence type="ECO:0000313" key="11">
    <source>
        <dbReference type="Proteomes" id="UP000253891"/>
    </source>
</evidence>
<dbReference type="FunFam" id="3.40.50.2300:FF:000001">
    <property type="entry name" value="DNA-binding response regulator PhoB"/>
    <property type="match status" value="1"/>
</dbReference>
<dbReference type="GO" id="GO:0005829">
    <property type="term" value="C:cytosol"/>
    <property type="evidence" value="ECO:0007669"/>
    <property type="project" value="TreeGrafter"/>
</dbReference>
<evidence type="ECO:0000256" key="5">
    <source>
        <dbReference type="ARBA" id="ARBA00023163"/>
    </source>
</evidence>
<dbReference type="Gene3D" id="3.40.50.2300">
    <property type="match status" value="1"/>
</dbReference>
<dbReference type="GO" id="GO:0006355">
    <property type="term" value="P:regulation of DNA-templated transcription"/>
    <property type="evidence" value="ECO:0007669"/>
    <property type="project" value="InterPro"/>
</dbReference>
<dbReference type="AlphaFoldDB" id="A0A0K8MJ11"/>
<dbReference type="GO" id="GO:0032993">
    <property type="term" value="C:protein-DNA complex"/>
    <property type="evidence" value="ECO:0007669"/>
    <property type="project" value="TreeGrafter"/>
</dbReference>
<evidence type="ECO:0000259" key="9">
    <source>
        <dbReference type="PROSITE" id="PS51755"/>
    </source>
</evidence>
<keyword evidence="4 7" id="KW-0238">DNA-binding</keyword>
<sequence length="234" mass="26092">MQPTLLLVEDEDGLASSLKTEFEFEGFTVIRAKDGLEALEMFQSHPAINVIILDWMLPKLDGFSVLRKIRKTSDVQIIMLTARDYIGDRVAGLTGGADDYLTKPFEMEELLARVAIALRHGQPAPTVETGALLTVADLSVNTTTKRVSRGLDILPLTQREYELLVVLLTHQNDSCSRDFLLDSVWGIDFNGQPSILDVYVRSLRAKVDADSYGKKLIHTIRGVGYMLSDHVADW</sequence>
<dbReference type="Gene3D" id="6.10.250.690">
    <property type="match status" value="1"/>
</dbReference>
<dbReference type="InterPro" id="IPR039420">
    <property type="entry name" value="WalR-like"/>
</dbReference>
<evidence type="ECO:0000256" key="2">
    <source>
        <dbReference type="ARBA" id="ARBA00023012"/>
    </source>
</evidence>
<feature type="modified residue" description="4-aspartylphosphate" evidence="6">
    <location>
        <position position="54"/>
    </location>
</feature>
<dbReference type="PROSITE" id="PS51755">
    <property type="entry name" value="OMPR_PHOB"/>
    <property type="match status" value="1"/>
</dbReference>
<feature type="domain" description="OmpR/PhoB-type" evidence="9">
    <location>
        <begin position="130"/>
        <end position="229"/>
    </location>
</feature>
<dbReference type="InterPro" id="IPR016032">
    <property type="entry name" value="Sig_transdc_resp-reg_C-effctor"/>
</dbReference>
<keyword evidence="5" id="KW-0804">Transcription</keyword>
<proteinExistence type="predicted"/>
<organism evidence="10 11">
    <name type="scientific">Fructobacillus ficulneus</name>
    <dbReference type="NCBI Taxonomy" id="157463"/>
    <lineage>
        <taxon>Bacteria</taxon>
        <taxon>Bacillati</taxon>
        <taxon>Bacillota</taxon>
        <taxon>Bacilli</taxon>
        <taxon>Lactobacillales</taxon>
        <taxon>Lactobacillaceae</taxon>
        <taxon>Fructobacillus</taxon>
    </lineage>
</organism>
<dbReference type="PANTHER" id="PTHR48111:SF22">
    <property type="entry name" value="REGULATOR OF RPOS"/>
    <property type="match status" value="1"/>
</dbReference>
<dbReference type="OrthoDB" id="9790442at2"/>
<dbReference type="CDD" id="cd17574">
    <property type="entry name" value="REC_OmpR"/>
    <property type="match status" value="1"/>
</dbReference>